<dbReference type="Pfam" id="PF11648">
    <property type="entry name" value="RIG-I_C-RD"/>
    <property type="match status" value="1"/>
</dbReference>
<dbReference type="EMBL" id="JAGEUA010000007">
    <property type="protein sequence ID" value="KAL0970557.1"/>
    <property type="molecule type" value="Genomic_DNA"/>
</dbReference>
<dbReference type="PROSITE" id="PS51194">
    <property type="entry name" value="HELICASE_CTER"/>
    <property type="match status" value="1"/>
</dbReference>
<dbReference type="CDD" id="cd15805">
    <property type="entry name" value="RIG-I_C"/>
    <property type="match status" value="1"/>
</dbReference>
<dbReference type="AlphaFoldDB" id="A0ABD0X216"/>
<feature type="region of interest" description="Disordered" evidence="21">
    <location>
        <begin position="493"/>
        <end position="559"/>
    </location>
</feature>
<dbReference type="SMART" id="SM00382">
    <property type="entry name" value="AAA"/>
    <property type="match status" value="1"/>
</dbReference>
<feature type="domain" description="Helicase ATP-binding" evidence="22">
    <location>
        <begin position="187"/>
        <end position="368"/>
    </location>
</feature>
<dbReference type="Pfam" id="PF00270">
    <property type="entry name" value="DEAD"/>
    <property type="match status" value="1"/>
</dbReference>
<evidence type="ECO:0000256" key="18">
    <source>
        <dbReference type="ARBA" id="ARBA00022884"/>
    </source>
</evidence>
<protein>
    <recommendedName>
        <fullName evidence="4">Activating signal cointegrator 1 complex subunit 3</fullName>
        <ecNumber evidence="3">3.6.4.13</ecNumber>
    </recommendedName>
</protein>
<sequence>MYELEKINLKRCSEYVVHVLRPSYLKGFMTTYLNTVDVEMILSQESVSVTKAAQVFLDQLCLLEEDGWFQAFLDVLQAEDYIGLYDSLTKWDFQALESTRPHRVLLDRIEPSFTKKIKARDLLLHLGDCLHPRECEEIQAAGVTCLFNTTSTPAAGVEVSSAQEQVTEGQKDKKAEKKLREYQRELAEPVFQGQNTLICAPTGCGKTVVALAICEQHLKVKGKAAKIVFMATKVDVYEQQYKLFKEHFQLKDPDVRIEGLCGNQADTLSMTVILENNDIIILTPQILVNALSQGEVSSLSCFSLLILDECHNTTGKHPYNIIMSSYMDAKLRPQEDHQLLPQIVGLTASVGIGSFKNQSDAESNICQLCGSLDTRVISTVQTHKDELSSFVYTPEKEFFLVKRRQTDPFIRIIHDIMGKIEGLAKKVHDIDSLSSIVNRDYGSQKYEQWIVDVQKKCRVLQLKDQHEEKHSLTICQYAGDRIHHTILALCEDTGSDNESQNESEPDDFNPQSPEPPRPVSPDSADSNDISQCLAEGSVQQSCPAPPGPDDISQSRADGPVQPVLKVFPKTQHGSRKRAFIETWYKDFTWLEYSVSRDSKYNDALIINEDARTKDALQFLIEFIEQVKNAGHDDTERQLTAFFDVQKGVLLNLATGGQTENPKLEDLQYILEEQYRQKDETKSVLFVRTRALADALKKWIEETDSLKFLKPGVLIGRGRKSTHLTTGMTQTSKRGVLDSFKSEDNQTKILIATSVADEGIDIPQCNLVLMYEYVGNVVKMVQVRGRGRAQGSMCILISDKKETIDKEKHNMEKEKLVEKAIKNLQAAPADMLQKIDSFQRRDKMYRDIEKHGAERPRVEGNYELLCSKCKIHGCYTEHIRVMQESHHIVVDSSFFSRARTEPHPKPKGSYLVKTKKLFCKQCGLDWGIVASFQTIQDLPVIKIDAFVVKNSVSKQQRYYRKWRDVDFTIKTFDLSEITHSLMPMPEEQ</sequence>
<evidence type="ECO:0000256" key="17">
    <source>
        <dbReference type="ARBA" id="ARBA00022859"/>
    </source>
</evidence>
<keyword evidence="12" id="KW-0378">Hydrolase</keyword>
<keyword evidence="8" id="KW-0399">Innate immunity</keyword>
<dbReference type="Pfam" id="PF18119">
    <property type="entry name" value="RIG-I_C"/>
    <property type="match status" value="2"/>
</dbReference>
<evidence type="ECO:0000256" key="4">
    <source>
        <dbReference type="ARBA" id="ARBA00014590"/>
    </source>
</evidence>
<dbReference type="PROSITE" id="PS51192">
    <property type="entry name" value="HELICASE_ATP_BIND_1"/>
    <property type="match status" value="1"/>
</dbReference>
<evidence type="ECO:0000256" key="7">
    <source>
        <dbReference type="ARBA" id="ARBA00022553"/>
    </source>
</evidence>
<dbReference type="GO" id="GO:0016787">
    <property type="term" value="F:hydrolase activity"/>
    <property type="evidence" value="ECO:0007669"/>
    <property type="project" value="UniProtKB-KW"/>
</dbReference>
<evidence type="ECO:0000259" key="22">
    <source>
        <dbReference type="PROSITE" id="PS51192"/>
    </source>
</evidence>
<dbReference type="GO" id="GO:0005524">
    <property type="term" value="F:ATP binding"/>
    <property type="evidence" value="ECO:0007669"/>
    <property type="project" value="UniProtKB-KW"/>
</dbReference>
<evidence type="ECO:0000256" key="8">
    <source>
        <dbReference type="ARBA" id="ARBA00022588"/>
    </source>
</evidence>
<evidence type="ECO:0000256" key="14">
    <source>
        <dbReference type="ARBA" id="ARBA00022833"/>
    </source>
</evidence>
<evidence type="ECO:0000256" key="11">
    <source>
        <dbReference type="ARBA" id="ARBA00022741"/>
    </source>
</evidence>
<evidence type="ECO:0000259" key="24">
    <source>
        <dbReference type="PROSITE" id="PS51789"/>
    </source>
</evidence>
<dbReference type="Gene3D" id="1.10.533.10">
    <property type="entry name" value="Death Domain, Fas"/>
    <property type="match status" value="2"/>
</dbReference>
<dbReference type="GO" id="GO:0003723">
    <property type="term" value="F:RNA binding"/>
    <property type="evidence" value="ECO:0007669"/>
    <property type="project" value="UniProtKB-KW"/>
</dbReference>
<evidence type="ECO:0000256" key="20">
    <source>
        <dbReference type="ARBA" id="ARBA00049390"/>
    </source>
</evidence>
<keyword evidence="26" id="KW-1185">Reference proteome</keyword>
<dbReference type="InterPro" id="IPR051363">
    <property type="entry name" value="RLR_Helicase"/>
</dbReference>
<dbReference type="SUPFAM" id="SSF52540">
    <property type="entry name" value="P-loop containing nucleoside triphosphate hydrolases"/>
    <property type="match status" value="2"/>
</dbReference>
<gene>
    <name evidence="25" type="ORF">UPYG_G00243720</name>
</gene>
<evidence type="ECO:0000256" key="6">
    <source>
        <dbReference type="ARBA" id="ARBA00022499"/>
    </source>
</evidence>
<evidence type="ECO:0000256" key="15">
    <source>
        <dbReference type="ARBA" id="ARBA00022840"/>
    </source>
</evidence>
<keyword evidence="7" id="KW-0597">Phosphoprotein</keyword>
<dbReference type="InterPro" id="IPR011545">
    <property type="entry name" value="DEAD/DEAH_box_helicase_dom"/>
</dbReference>
<dbReference type="InterPro" id="IPR021673">
    <property type="entry name" value="RLR_CTR"/>
</dbReference>
<evidence type="ECO:0000256" key="10">
    <source>
        <dbReference type="ARBA" id="ARBA00022737"/>
    </source>
</evidence>
<comment type="subcellular location">
    <subcellularLocation>
        <location evidence="1">Cytoplasm</location>
    </subcellularLocation>
</comment>
<keyword evidence="14" id="KW-0862">Zinc</keyword>
<keyword evidence="5" id="KW-0963">Cytoplasm</keyword>
<dbReference type="GO" id="GO:0046872">
    <property type="term" value="F:metal ion binding"/>
    <property type="evidence" value="ECO:0007669"/>
    <property type="project" value="UniProtKB-KW"/>
</dbReference>
<keyword evidence="11" id="KW-0547">Nucleotide-binding</keyword>
<keyword evidence="18" id="KW-0694">RNA-binding</keyword>
<dbReference type="GO" id="GO:0045087">
    <property type="term" value="P:innate immune response"/>
    <property type="evidence" value="ECO:0007669"/>
    <property type="project" value="UniProtKB-KW"/>
</dbReference>
<dbReference type="GO" id="GO:0003724">
    <property type="term" value="F:RNA helicase activity"/>
    <property type="evidence" value="ECO:0007669"/>
    <property type="project" value="UniProtKB-EC"/>
</dbReference>
<keyword evidence="17" id="KW-0391">Immunity</keyword>
<keyword evidence="10" id="KW-0677">Repeat</keyword>
<dbReference type="Gene3D" id="1.20.1320.30">
    <property type="match status" value="2"/>
</dbReference>
<evidence type="ECO:0000256" key="21">
    <source>
        <dbReference type="SAM" id="MobiDB-lite"/>
    </source>
</evidence>
<evidence type="ECO:0000313" key="25">
    <source>
        <dbReference type="EMBL" id="KAL0970557.1"/>
    </source>
</evidence>
<evidence type="ECO:0000259" key="23">
    <source>
        <dbReference type="PROSITE" id="PS51194"/>
    </source>
</evidence>
<dbReference type="EC" id="3.6.4.13" evidence="3"/>
<feature type="domain" description="Helicase C-terminal" evidence="23">
    <location>
        <begin position="662"/>
        <end position="831"/>
    </location>
</feature>
<evidence type="ECO:0000256" key="2">
    <source>
        <dbReference type="ARBA" id="ARBA00006866"/>
    </source>
</evidence>
<dbReference type="PANTHER" id="PTHR14074:SF16">
    <property type="entry name" value="ANTIVIRAL INNATE IMMUNE RESPONSE RECEPTOR RIG-I"/>
    <property type="match status" value="1"/>
</dbReference>
<comment type="catalytic activity">
    <reaction evidence="20">
        <text>ATP + H2O = ADP + phosphate + H(+)</text>
        <dbReference type="Rhea" id="RHEA:13065"/>
        <dbReference type="ChEBI" id="CHEBI:15377"/>
        <dbReference type="ChEBI" id="CHEBI:15378"/>
        <dbReference type="ChEBI" id="CHEBI:30616"/>
        <dbReference type="ChEBI" id="CHEBI:43474"/>
        <dbReference type="ChEBI" id="CHEBI:456216"/>
        <dbReference type="EC" id="3.6.4.13"/>
    </reaction>
    <physiologicalReaction direction="left-to-right" evidence="20">
        <dbReference type="Rhea" id="RHEA:13066"/>
    </physiologicalReaction>
</comment>
<dbReference type="InterPro" id="IPR011029">
    <property type="entry name" value="DEATH-like_dom_sf"/>
</dbReference>
<evidence type="ECO:0000256" key="19">
    <source>
        <dbReference type="ARBA" id="ARBA00023118"/>
    </source>
</evidence>
<dbReference type="InterPro" id="IPR014001">
    <property type="entry name" value="Helicase_ATP-bd"/>
</dbReference>
<dbReference type="SMART" id="SM00490">
    <property type="entry name" value="HELICc"/>
    <property type="match status" value="1"/>
</dbReference>
<dbReference type="InterPro" id="IPR041204">
    <property type="entry name" value="RIG-I-like_C"/>
</dbReference>
<dbReference type="Gene3D" id="2.170.150.30">
    <property type="entry name" value="RIG-I-like receptor, C-terminal regulatory domain"/>
    <property type="match status" value="1"/>
</dbReference>
<keyword evidence="9" id="KW-0479">Metal-binding</keyword>
<dbReference type="Pfam" id="PF00271">
    <property type="entry name" value="Helicase_C"/>
    <property type="match status" value="1"/>
</dbReference>
<dbReference type="InterPro" id="IPR001650">
    <property type="entry name" value="Helicase_C-like"/>
</dbReference>
<dbReference type="Proteomes" id="UP001557470">
    <property type="component" value="Unassembled WGS sequence"/>
</dbReference>
<dbReference type="InterPro" id="IPR038557">
    <property type="entry name" value="RLR_C_sf"/>
</dbReference>
<evidence type="ECO:0000256" key="3">
    <source>
        <dbReference type="ARBA" id="ARBA00012552"/>
    </source>
</evidence>
<dbReference type="SMART" id="SM00487">
    <property type="entry name" value="DEXDc"/>
    <property type="match status" value="1"/>
</dbReference>
<comment type="caution">
    <text evidence="25">The sequence shown here is derived from an EMBL/GenBank/DDBJ whole genome shotgun (WGS) entry which is preliminary data.</text>
</comment>
<dbReference type="PROSITE" id="PS51789">
    <property type="entry name" value="RLR_CTR"/>
    <property type="match status" value="1"/>
</dbReference>
<keyword evidence="6" id="KW-1017">Isopeptide bond</keyword>
<evidence type="ECO:0000256" key="16">
    <source>
        <dbReference type="ARBA" id="ARBA00022843"/>
    </source>
</evidence>
<keyword evidence="19" id="KW-0051">Antiviral defense</keyword>
<reference evidence="25 26" key="1">
    <citation type="submission" date="2024-06" db="EMBL/GenBank/DDBJ databases">
        <authorList>
            <person name="Pan Q."/>
            <person name="Wen M."/>
            <person name="Jouanno E."/>
            <person name="Zahm M."/>
            <person name="Klopp C."/>
            <person name="Cabau C."/>
            <person name="Louis A."/>
            <person name="Berthelot C."/>
            <person name="Parey E."/>
            <person name="Roest Crollius H."/>
            <person name="Montfort J."/>
            <person name="Robinson-Rechavi M."/>
            <person name="Bouchez O."/>
            <person name="Lampietro C."/>
            <person name="Lopez Roques C."/>
            <person name="Donnadieu C."/>
            <person name="Postlethwait J."/>
            <person name="Bobe J."/>
            <person name="Verreycken H."/>
            <person name="Guiguen Y."/>
        </authorList>
    </citation>
    <scope>NUCLEOTIDE SEQUENCE [LARGE SCALE GENOMIC DNA]</scope>
    <source>
        <strain evidence="25">Up_M1</strain>
        <tissue evidence="25">Testis</tissue>
    </source>
</reference>
<feature type="domain" description="RLR CTR" evidence="24">
    <location>
        <begin position="848"/>
        <end position="978"/>
    </location>
</feature>
<evidence type="ECO:0000313" key="26">
    <source>
        <dbReference type="Proteomes" id="UP001557470"/>
    </source>
</evidence>
<dbReference type="GO" id="GO:0051607">
    <property type="term" value="P:defense response to virus"/>
    <property type="evidence" value="ECO:0007669"/>
    <property type="project" value="UniProtKB-KW"/>
</dbReference>
<dbReference type="GO" id="GO:0005737">
    <property type="term" value="C:cytoplasm"/>
    <property type="evidence" value="ECO:0007669"/>
    <property type="project" value="UniProtKB-SubCell"/>
</dbReference>
<feature type="compositionally biased region" description="Acidic residues" evidence="21">
    <location>
        <begin position="493"/>
        <end position="507"/>
    </location>
</feature>
<evidence type="ECO:0000256" key="9">
    <source>
        <dbReference type="ARBA" id="ARBA00022723"/>
    </source>
</evidence>
<keyword evidence="13" id="KW-0347">Helicase</keyword>
<accession>A0ABD0X216</accession>
<organism evidence="25 26">
    <name type="scientific">Umbra pygmaea</name>
    <name type="common">Eastern mudminnow</name>
    <dbReference type="NCBI Taxonomy" id="75934"/>
    <lineage>
        <taxon>Eukaryota</taxon>
        <taxon>Metazoa</taxon>
        <taxon>Chordata</taxon>
        <taxon>Craniata</taxon>
        <taxon>Vertebrata</taxon>
        <taxon>Euteleostomi</taxon>
        <taxon>Actinopterygii</taxon>
        <taxon>Neopterygii</taxon>
        <taxon>Teleostei</taxon>
        <taxon>Protacanthopterygii</taxon>
        <taxon>Esociformes</taxon>
        <taxon>Umbridae</taxon>
        <taxon>Umbra</taxon>
    </lineage>
</organism>
<evidence type="ECO:0000256" key="5">
    <source>
        <dbReference type="ARBA" id="ARBA00022490"/>
    </source>
</evidence>
<evidence type="ECO:0000256" key="1">
    <source>
        <dbReference type="ARBA" id="ARBA00004496"/>
    </source>
</evidence>
<dbReference type="PANTHER" id="PTHR14074">
    <property type="entry name" value="HELICASE WITH DEATH DOMAIN-RELATED"/>
    <property type="match status" value="1"/>
</dbReference>
<proteinExistence type="inferred from homology"/>
<evidence type="ECO:0000256" key="12">
    <source>
        <dbReference type="ARBA" id="ARBA00022801"/>
    </source>
</evidence>
<dbReference type="InterPro" id="IPR027417">
    <property type="entry name" value="P-loop_NTPase"/>
</dbReference>
<evidence type="ECO:0000256" key="13">
    <source>
        <dbReference type="ARBA" id="ARBA00022806"/>
    </source>
</evidence>
<dbReference type="Gene3D" id="3.40.50.300">
    <property type="entry name" value="P-loop containing nucleotide triphosphate hydrolases"/>
    <property type="match status" value="2"/>
</dbReference>
<dbReference type="InterPro" id="IPR031964">
    <property type="entry name" value="CARD_dom"/>
</dbReference>
<dbReference type="Pfam" id="PF16739">
    <property type="entry name" value="CARD_2"/>
    <property type="match status" value="1"/>
</dbReference>
<dbReference type="FunFam" id="2.170.150.30:FF:000001">
    <property type="entry name" value="Probable ATP-dependent RNA helicase DDX58"/>
    <property type="match status" value="1"/>
</dbReference>
<dbReference type="InterPro" id="IPR003593">
    <property type="entry name" value="AAA+_ATPase"/>
</dbReference>
<keyword evidence="15" id="KW-0067">ATP-binding</keyword>
<comment type="similarity">
    <text evidence="2">Belongs to the helicase family. RLR subfamily.</text>
</comment>
<keyword evidence="16" id="KW-0832">Ubl conjugation</keyword>
<name>A0ABD0X216_UMBPY</name>
<dbReference type="FunFam" id="3.40.50.300:FF:001233">
    <property type="entry name" value="Probable ATP-dependent RNA helicase DDX58"/>
    <property type="match status" value="1"/>
</dbReference>